<evidence type="ECO:0000313" key="4">
    <source>
        <dbReference type="Proteomes" id="UP001144323"/>
    </source>
</evidence>
<reference evidence="3" key="1">
    <citation type="journal article" date="2023" name="Int. J. Syst. Evol. Microbiol.">
        <title>Methylocystis iwaonis sp. nov., a type II methane-oxidizing bacterium from surface soil of a rice paddy field in Japan, and emended description of the genus Methylocystis (ex Whittenbury et al. 1970) Bowman et al. 1993.</title>
        <authorList>
            <person name="Kaise H."/>
            <person name="Sawadogo J.B."/>
            <person name="Alam M.S."/>
            <person name="Ueno C."/>
            <person name="Dianou D."/>
            <person name="Shinjo R."/>
            <person name="Asakawa S."/>
        </authorList>
    </citation>
    <scope>NUCLEOTIDE SEQUENCE</scope>
    <source>
        <strain evidence="3">LMG27198</strain>
    </source>
</reference>
<feature type="domain" description="Surface-adhesin protein E-like" evidence="2">
    <location>
        <begin position="23"/>
        <end position="131"/>
    </location>
</feature>
<dbReference type="Proteomes" id="UP001144323">
    <property type="component" value="Unassembled WGS sequence"/>
</dbReference>
<keyword evidence="4" id="KW-1185">Reference proteome</keyword>
<dbReference type="AlphaFoldDB" id="A0A9W6GY58"/>
<gene>
    <name evidence="3" type="ORF">LMG27198_40360</name>
</gene>
<name>A0A9W6GY58_9HYPH</name>
<dbReference type="InterPro" id="IPR031939">
    <property type="entry name" value="Adhesin_E-like"/>
</dbReference>
<keyword evidence="1" id="KW-0732">Signal</keyword>
<dbReference type="Pfam" id="PF16747">
    <property type="entry name" value="Adhesin_E"/>
    <property type="match status" value="1"/>
</dbReference>
<feature type="signal peptide" evidence="1">
    <location>
        <begin position="1"/>
        <end position="21"/>
    </location>
</feature>
<sequence length="134" mass="14695">MRMKTSLFLISLLAGVIPAHADWLRAGQDDFSTIYYDPATRRSLPDGPIELKALTDYDPQSPQAAAFKLSEKGLSEIETTVFDCAKGAYRSQGGSWYAGHMATGSVRSDYPAKTTWSKVPSFYASLFAITCARN</sequence>
<protein>
    <recommendedName>
        <fullName evidence="2">Surface-adhesin protein E-like domain-containing protein</fullName>
    </recommendedName>
</protein>
<evidence type="ECO:0000256" key="1">
    <source>
        <dbReference type="SAM" id="SignalP"/>
    </source>
</evidence>
<feature type="chain" id="PRO_5040817481" description="Surface-adhesin protein E-like domain-containing protein" evidence="1">
    <location>
        <begin position="22"/>
        <end position="134"/>
    </location>
</feature>
<accession>A0A9W6GY58</accession>
<dbReference type="EMBL" id="BSEC01000001">
    <property type="protein sequence ID" value="GLI95044.1"/>
    <property type="molecule type" value="Genomic_DNA"/>
</dbReference>
<evidence type="ECO:0000259" key="2">
    <source>
        <dbReference type="Pfam" id="PF16747"/>
    </source>
</evidence>
<proteinExistence type="predicted"/>
<evidence type="ECO:0000313" key="3">
    <source>
        <dbReference type="EMBL" id="GLI95044.1"/>
    </source>
</evidence>
<comment type="caution">
    <text evidence="3">The sequence shown here is derived from an EMBL/GenBank/DDBJ whole genome shotgun (WGS) entry which is preliminary data.</text>
</comment>
<organism evidence="3 4">
    <name type="scientific">Methylocystis echinoides</name>
    <dbReference type="NCBI Taxonomy" id="29468"/>
    <lineage>
        <taxon>Bacteria</taxon>
        <taxon>Pseudomonadati</taxon>
        <taxon>Pseudomonadota</taxon>
        <taxon>Alphaproteobacteria</taxon>
        <taxon>Hyphomicrobiales</taxon>
        <taxon>Methylocystaceae</taxon>
        <taxon>Methylocystis</taxon>
    </lineage>
</organism>